<comment type="similarity">
    <text evidence="3">Belongs to the RSA3 family.</text>
</comment>
<feature type="domain" description="Ribosome-assembly protein 3 C-terminal" evidence="9">
    <location>
        <begin position="135"/>
        <end position="180"/>
    </location>
</feature>
<dbReference type="PANTHER" id="PTHR28127:SF1">
    <property type="entry name" value="RIBOSOME ASSEMBLY PROTEIN 3"/>
    <property type="match status" value="1"/>
</dbReference>
<evidence type="ECO:0000256" key="4">
    <source>
        <dbReference type="ARBA" id="ARBA00015339"/>
    </source>
</evidence>
<evidence type="ECO:0000313" key="10">
    <source>
        <dbReference type="EMBL" id="KZS88997.1"/>
    </source>
</evidence>
<keyword evidence="6" id="KW-0539">Nucleus</keyword>
<evidence type="ECO:0000256" key="5">
    <source>
        <dbReference type="ARBA" id="ARBA00022517"/>
    </source>
</evidence>
<dbReference type="Proteomes" id="UP000076722">
    <property type="component" value="Unassembled WGS sequence"/>
</dbReference>
<evidence type="ECO:0000313" key="11">
    <source>
        <dbReference type="Proteomes" id="UP000076722"/>
    </source>
</evidence>
<evidence type="ECO:0000256" key="2">
    <source>
        <dbReference type="ARBA" id="ARBA00004604"/>
    </source>
</evidence>
<dbReference type="STRING" id="1314777.A0A164PSI3"/>
<proteinExistence type="inferred from homology"/>
<feature type="compositionally biased region" description="Low complexity" evidence="8">
    <location>
        <begin position="49"/>
        <end position="74"/>
    </location>
</feature>
<keyword evidence="11" id="KW-1185">Reference proteome</keyword>
<comment type="subcellular location">
    <subcellularLocation>
        <location evidence="2">Nucleus</location>
        <location evidence="2">Nucleolus</location>
    </subcellularLocation>
</comment>
<dbReference type="InterPro" id="IPR028217">
    <property type="entry name" value="Rsa3_C"/>
</dbReference>
<reference evidence="10 11" key="1">
    <citation type="journal article" date="2016" name="Mol. Biol. Evol.">
        <title>Comparative Genomics of Early-Diverging Mushroom-Forming Fungi Provides Insights into the Origins of Lignocellulose Decay Capabilities.</title>
        <authorList>
            <person name="Nagy L.G."/>
            <person name="Riley R."/>
            <person name="Tritt A."/>
            <person name="Adam C."/>
            <person name="Daum C."/>
            <person name="Floudas D."/>
            <person name="Sun H."/>
            <person name="Yadav J.S."/>
            <person name="Pangilinan J."/>
            <person name="Larsson K.H."/>
            <person name="Matsuura K."/>
            <person name="Barry K."/>
            <person name="Labutti K."/>
            <person name="Kuo R."/>
            <person name="Ohm R.A."/>
            <person name="Bhattacharya S.S."/>
            <person name="Shirouzu T."/>
            <person name="Yoshinaga Y."/>
            <person name="Martin F.M."/>
            <person name="Grigoriev I.V."/>
            <person name="Hibbett D.S."/>
        </authorList>
    </citation>
    <scope>NUCLEOTIDE SEQUENCE [LARGE SCALE GENOMIC DNA]</scope>
    <source>
        <strain evidence="10 11">HHB9708</strain>
    </source>
</reference>
<dbReference type="GO" id="GO:0005730">
    <property type="term" value="C:nucleolus"/>
    <property type="evidence" value="ECO:0007669"/>
    <property type="project" value="UniProtKB-SubCell"/>
</dbReference>
<dbReference type="GO" id="GO:0000027">
    <property type="term" value="P:ribosomal large subunit assembly"/>
    <property type="evidence" value="ECO:0007669"/>
    <property type="project" value="TreeGrafter"/>
</dbReference>
<comment type="function">
    <text evidence="1">Required for efficient biogenesis of the 60S ribosomal subunit.</text>
</comment>
<organism evidence="10 11">
    <name type="scientific">Sistotremastrum niveocremeum HHB9708</name>
    <dbReference type="NCBI Taxonomy" id="1314777"/>
    <lineage>
        <taxon>Eukaryota</taxon>
        <taxon>Fungi</taxon>
        <taxon>Dikarya</taxon>
        <taxon>Basidiomycota</taxon>
        <taxon>Agaricomycotina</taxon>
        <taxon>Agaricomycetes</taxon>
        <taxon>Sistotremastrales</taxon>
        <taxon>Sistotremastraceae</taxon>
        <taxon>Sertulicium</taxon>
        <taxon>Sertulicium niveocremeum</taxon>
    </lineage>
</organism>
<dbReference type="AlphaFoldDB" id="A0A164PSI3"/>
<evidence type="ECO:0000256" key="7">
    <source>
        <dbReference type="ARBA" id="ARBA00023274"/>
    </source>
</evidence>
<protein>
    <recommendedName>
        <fullName evidence="4">Ribosome assembly protein 3</fullName>
    </recommendedName>
</protein>
<feature type="region of interest" description="Disordered" evidence="8">
    <location>
        <begin position="1"/>
        <end position="118"/>
    </location>
</feature>
<name>A0A164PSI3_9AGAM</name>
<feature type="compositionally biased region" description="Low complexity" evidence="8">
    <location>
        <begin position="25"/>
        <end position="36"/>
    </location>
</feature>
<evidence type="ECO:0000256" key="6">
    <source>
        <dbReference type="ARBA" id="ARBA00023242"/>
    </source>
</evidence>
<keyword evidence="5" id="KW-0690">Ribosome biogenesis</keyword>
<feature type="compositionally biased region" description="Basic and acidic residues" evidence="8">
    <location>
        <begin position="1"/>
        <end position="12"/>
    </location>
</feature>
<evidence type="ECO:0000256" key="8">
    <source>
        <dbReference type="SAM" id="MobiDB-lite"/>
    </source>
</evidence>
<keyword evidence="7" id="KW-0687">Ribonucleoprotein</keyword>
<dbReference type="EMBL" id="KV419431">
    <property type="protein sequence ID" value="KZS88997.1"/>
    <property type="molecule type" value="Genomic_DNA"/>
</dbReference>
<dbReference type="InterPro" id="IPR051898">
    <property type="entry name" value="Ribosome_Assembly_3"/>
</dbReference>
<evidence type="ECO:0000259" key="9">
    <source>
        <dbReference type="Pfam" id="PF14615"/>
    </source>
</evidence>
<accession>A0A164PSI3</accession>
<sequence length="199" mass="21358">MPAQKRANDSTKKRIRKRKRRNEVSSSSSSSSSSSDDSSDENTTVAPKAVAAASAVNDDSSDSESSSSSSSSSSSDDEAESTPPKSKVSEISKPSKKMRSSLSPSPPPHEIPSFLPQQGTAAEKLNKEKELKEKFRKFWMASLVDGFADDLDKIRKEPDITKSRLALLIDSLASGAEVFNSSNSATNVHEMELALDGTT</sequence>
<evidence type="ECO:0000256" key="1">
    <source>
        <dbReference type="ARBA" id="ARBA00003035"/>
    </source>
</evidence>
<dbReference type="PANTHER" id="PTHR28127">
    <property type="entry name" value="RIBOSOME ASSEMBLY PROTEIN 3"/>
    <property type="match status" value="1"/>
</dbReference>
<dbReference type="OrthoDB" id="69550at2759"/>
<dbReference type="Pfam" id="PF14615">
    <property type="entry name" value="Rsa3"/>
    <property type="match status" value="1"/>
</dbReference>
<evidence type="ECO:0000256" key="3">
    <source>
        <dbReference type="ARBA" id="ARBA00006256"/>
    </source>
</evidence>
<dbReference type="GO" id="GO:0030687">
    <property type="term" value="C:preribosome, large subunit precursor"/>
    <property type="evidence" value="ECO:0007669"/>
    <property type="project" value="TreeGrafter"/>
</dbReference>
<gene>
    <name evidence="10" type="ORF">SISNIDRAFT_417367</name>
</gene>